<comment type="caution">
    <text evidence="1">The sequence shown here is derived from an EMBL/GenBank/DDBJ whole genome shotgun (WGS) entry which is preliminary data.</text>
</comment>
<accession>A0A8X6ND26</accession>
<dbReference type="OrthoDB" id="6434843at2759"/>
<protein>
    <submittedName>
        <fullName evidence="1">Uncharacterized protein</fullName>
    </submittedName>
</protein>
<gene>
    <name evidence="1" type="ORF">NPIL_520421</name>
</gene>
<dbReference type="EMBL" id="BMAW01056694">
    <property type="protein sequence ID" value="GFT07075.1"/>
    <property type="molecule type" value="Genomic_DNA"/>
</dbReference>
<proteinExistence type="predicted"/>
<evidence type="ECO:0000313" key="1">
    <source>
        <dbReference type="EMBL" id="GFT07075.1"/>
    </source>
</evidence>
<reference evidence="1" key="1">
    <citation type="submission" date="2020-08" db="EMBL/GenBank/DDBJ databases">
        <title>Multicomponent nature underlies the extraordinary mechanical properties of spider dragline silk.</title>
        <authorList>
            <person name="Kono N."/>
            <person name="Nakamura H."/>
            <person name="Mori M."/>
            <person name="Yoshida Y."/>
            <person name="Ohtoshi R."/>
            <person name="Malay A.D."/>
            <person name="Moran D.A.P."/>
            <person name="Tomita M."/>
            <person name="Numata K."/>
            <person name="Arakawa K."/>
        </authorList>
    </citation>
    <scope>NUCLEOTIDE SEQUENCE</scope>
</reference>
<organism evidence="1 2">
    <name type="scientific">Nephila pilipes</name>
    <name type="common">Giant wood spider</name>
    <name type="synonym">Nephila maculata</name>
    <dbReference type="NCBI Taxonomy" id="299642"/>
    <lineage>
        <taxon>Eukaryota</taxon>
        <taxon>Metazoa</taxon>
        <taxon>Ecdysozoa</taxon>
        <taxon>Arthropoda</taxon>
        <taxon>Chelicerata</taxon>
        <taxon>Arachnida</taxon>
        <taxon>Araneae</taxon>
        <taxon>Araneomorphae</taxon>
        <taxon>Entelegynae</taxon>
        <taxon>Araneoidea</taxon>
        <taxon>Nephilidae</taxon>
        <taxon>Nephila</taxon>
    </lineage>
</organism>
<dbReference type="AlphaFoldDB" id="A0A8X6ND26"/>
<keyword evidence="2" id="KW-1185">Reference proteome</keyword>
<name>A0A8X6ND26_NEPPI</name>
<sequence>MYLTRKFSNRIKKICDVCRITIRRDRRVLPTNHLISTFLMPELPQPIMTAYLQRPVRPYTPNPLRCFQCRRLKSRSRHLGSLCTGWTRQYRLQIERAMY</sequence>
<dbReference type="Proteomes" id="UP000887013">
    <property type="component" value="Unassembled WGS sequence"/>
</dbReference>
<evidence type="ECO:0000313" key="2">
    <source>
        <dbReference type="Proteomes" id="UP000887013"/>
    </source>
</evidence>